<reference evidence="1 2" key="1">
    <citation type="submission" date="2013-09" db="EMBL/GenBank/DDBJ databases">
        <title>Corchorus capsularis genome sequencing.</title>
        <authorList>
            <person name="Alam M."/>
            <person name="Haque M.S."/>
            <person name="Islam M.S."/>
            <person name="Emdad E.M."/>
            <person name="Islam M.M."/>
            <person name="Ahmed B."/>
            <person name="Halim A."/>
            <person name="Hossen Q.M.M."/>
            <person name="Hossain M.Z."/>
            <person name="Ahmed R."/>
            <person name="Khan M.M."/>
            <person name="Islam R."/>
            <person name="Rashid M.M."/>
            <person name="Khan S.A."/>
            <person name="Rahman M.S."/>
            <person name="Alam M."/>
        </authorList>
    </citation>
    <scope>NUCLEOTIDE SEQUENCE [LARGE SCALE GENOMIC DNA]</scope>
    <source>
        <strain evidence="2">cv. CVL-1</strain>
        <tissue evidence="1">Whole seedling</tissue>
    </source>
</reference>
<dbReference type="Gramene" id="OMO71201">
    <property type="protein sequence ID" value="OMO71201"/>
    <property type="gene ID" value="CCACVL1_18374"/>
</dbReference>
<comment type="caution">
    <text evidence="1">The sequence shown here is derived from an EMBL/GenBank/DDBJ whole genome shotgun (WGS) entry which is preliminary data.</text>
</comment>
<keyword evidence="2" id="KW-1185">Reference proteome</keyword>
<protein>
    <submittedName>
        <fullName evidence="1">Uncharacterized protein</fullName>
    </submittedName>
</protein>
<proteinExistence type="predicted"/>
<sequence>MEKTDYLEHKTKKIKALGEQEVDVSVV</sequence>
<organism evidence="1 2">
    <name type="scientific">Corchorus capsularis</name>
    <name type="common">Jute</name>
    <dbReference type="NCBI Taxonomy" id="210143"/>
    <lineage>
        <taxon>Eukaryota</taxon>
        <taxon>Viridiplantae</taxon>
        <taxon>Streptophyta</taxon>
        <taxon>Embryophyta</taxon>
        <taxon>Tracheophyta</taxon>
        <taxon>Spermatophyta</taxon>
        <taxon>Magnoliopsida</taxon>
        <taxon>eudicotyledons</taxon>
        <taxon>Gunneridae</taxon>
        <taxon>Pentapetalae</taxon>
        <taxon>rosids</taxon>
        <taxon>malvids</taxon>
        <taxon>Malvales</taxon>
        <taxon>Malvaceae</taxon>
        <taxon>Grewioideae</taxon>
        <taxon>Apeibeae</taxon>
        <taxon>Corchorus</taxon>
    </lineage>
</organism>
<evidence type="ECO:0000313" key="2">
    <source>
        <dbReference type="Proteomes" id="UP000188268"/>
    </source>
</evidence>
<dbReference type="Proteomes" id="UP000188268">
    <property type="component" value="Unassembled WGS sequence"/>
</dbReference>
<name>A0A1R3HLU2_COCAP</name>
<gene>
    <name evidence="1" type="ORF">CCACVL1_18374</name>
</gene>
<dbReference type="AlphaFoldDB" id="A0A1R3HLU2"/>
<accession>A0A1R3HLU2</accession>
<dbReference type="EMBL" id="AWWV01011688">
    <property type="protein sequence ID" value="OMO71201.1"/>
    <property type="molecule type" value="Genomic_DNA"/>
</dbReference>
<evidence type="ECO:0000313" key="1">
    <source>
        <dbReference type="EMBL" id="OMO71201.1"/>
    </source>
</evidence>